<dbReference type="InterPro" id="IPR007197">
    <property type="entry name" value="rSAM"/>
</dbReference>
<dbReference type="EMBL" id="DRUB01000129">
    <property type="protein sequence ID" value="HHR96486.1"/>
    <property type="molecule type" value="Genomic_DNA"/>
</dbReference>
<reference evidence="10" key="1">
    <citation type="journal article" date="2020" name="mSystems">
        <title>Genome- and Community-Level Interaction Insights into Carbon Utilization and Element Cycling Functions of Hydrothermarchaeota in Hydrothermal Sediment.</title>
        <authorList>
            <person name="Zhou Z."/>
            <person name="Liu Y."/>
            <person name="Xu W."/>
            <person name="Pan J."/>
            <person name="Luo Z.H."/>
            <person name="Li M."/>
        </authorList>
    </citation>
    <scope>NUCLEOTIDE SEQUENCE [LARGE SCALE GENOMIC DNA]</scope>
    <source>
        <strain evidence="10">SpSt-1</strain>
    </source>
</reference>
<dbReference type="SFLD" id="SFLDS00029">
    <property type="entry name" value="Radical_SAM"/>
    <property type="match status" value="1"/>
</dbReference>
<dbReference type="PANTHER" id="PTHR43409">
    <property type="entry name" value="ANAEROBIC MAGNESIUM-PROTOPORPHYRIN IX MONOMETHYL ESTER CYCLASE-RELATED"/>
    <property type="match status" value="1"/>
</dbReference>
<comment type="cofactor">
    <cofactor evidence="1">
        <name>[4Fe-4S] cluster</name>
        <dbReference type="ChEBI" id="CHEBI:49883"/>
    </cofactor>
</comment>
<keyword evidence="6" id="KW-0408">Iron</keyword>
<evidence type="ECO:0000256" key="5">
    <source>
        <dbReference type="ARBA" id="ARBA00022723"/>
    </source>
</evidence>
<dbReference type="InterPro" id="IPR051198">
    <property type="entry name" value="BchE-like"/>
</dbReference>
<dbReference type="InterPro" id="IPR034466">
    <property type="entry name" value="Methyltransferase_Class_B"/>
</dbReference>
<dbReference type="GO" id="GO:0046872">
    <property type="term" value="F:metal ion binding"/>
    <property type="evidence" value="ECO:0007669"/>
    <property type="project" value="UniProtKB-KW"/>
</dbReference>
<sequence>MKILLALPPDIHSLEIYKIGGINAPPLGLAYIAAVLEEAGYSVKIVDSPTLKLTYNEFVRIAKEFKPDIIGFSLLTPTALKGYEICKRLKEMFPDAVFVAGGPHPTFMYSEALSNGFDIVIRFEGEYTMLELVKVIERYGFSKDVLRGIKGIAFKDDEGRVVVTSNRRFIENLDMIPFPARHLLPMDRYTVFGKNVRVAHIIASRGCPYGCIFCSTSYFWGRRIRFRSPSNVCDEIEYLVNRYKAKYIVFIDDELTWSRKYVSDIIKELRGRAIDISFTCGARVDHLQDFDFLKMLVDNGCIGVFVGVESGSEKTLYRIGKNISIDHIRKFFDNIKTLNRVYKNDIDVVASFVVGFPWESIEDVRKTIDLAIKLNPSYAQFTIATPYPGTPLYDYAVKHDLIVDWNWEHYTTLKAVMRGFLIDAKTIEKLLREAYLKFYLRLKYLFREVRKGRIISIIPTIIKSIVSWIKQ</sequence>
<keyword evidence="4" id="KW-0949">S-adenosyl-L-methionine</keyword>
<dbReference type="CDD" id="cd02068">
    <property type="entry name" value="radical_SAM_B12_BD"/>
    <property type="match status" value="1"/>
</dbReference>
<dbReference type="InterPro" id="IPR058240">
    <property type="entry name" value="rSAM_sf"/>
</dbReference>
<dbReference type="GO" id="GO:0051539">
    <property type="term" value="F:4 iron, 4 sulfur cluster binding"/>
    <property type="evidence" value="ECO:0007669"/>
    <property type="project" value="UniProtKB-KW"/>
</dbReference>
<keyword evidence="2" id="KW-0489">Methyltransferase</keyword>
<evidence type="ECO:0000259" key="8">
    <source>
        <dbReference type="PROSITE" id="PS51332"/>
    </source>
</evidence>
<comment type="caution">
    <text evidence="10">The sequence shown here is derived from an EMBL/GenBank/DDBJ whole genome shotgun (WGS) entry which is preliminary data.</text>
</comment>
<evidence type="ECO:0000256" key="7">
    <source>
        <dbReference type="ARBA" id="ARBA00023014"/>
    </source>
</evidence>
<evidence type="ECO:0000256" key="4">
    <source>
        <dbReference type="ARBA" id="ARBA00022691"/>
    </source>
</evidence>
<evidence type="ECO:0000256" key="1">
    <source>
        <dbReference type="ARBA" id="ARBA00001966"/>
    </source>
</evidence>
<feature type="domain" description="Radical SAM core" evidence="9">
    <location>
        <begin position="193"/>
        <end position="421"/>
    </location>
</feature>
<evidence type="ECO:0000256" key="2">
    <source>
        <dbReference type="ARBA" id="ARBA00022603"/>
    </source>
</evidence>
<evidence type="ECO:0000313" key="10">
    <source>
        <dbReference type="EMBL" id="HHR96486.1"/>
    </source>
</evidence>
<dbReference type="SMART" id="SM00729">
    <property type="entry name" value="Elp3"/>
    <property type="match status" value="1"/>
</dbReference>
<dbReference type="Gene3D" id="3.80.30.20">
    <property type="entry name" value="tm_1862 like domain"/>
    <property type="match status" value="1"/>
</dbReference>
<gene>
    <name evidence="10" type="ORF">ENL47_06690</name>
</gene>
<protein>
    <submittedName>
        <fullName evidence="10">Radical SAM protein</fullName>
    </submittedName>
</protein>
<keyword evidence="7" id="KW-0411">Iron-sulfur</keyword>
<dbReference type="SFLD" id="SFLDG01123">
    <property type="entry name" value="methyltransferase_(Class_B)"/>
    <property type="match status" value="1"/>
</dbReference>
<name>A0A7C5UUP9_9CREN</name>
<dbReference type="GO" id="GO:0003824">
    <property type="term" value="F:catalytic activity"/>
    <property type="evidence" value="ECO:0007669"/>
    <property type="project" value="InterPro"/>
</dbReference>
<dbReference type="SFLD" id="SFLDG01082">
    <property type="entry name" value="B12-binding_domain_containing"/>
    <property type="match status" value="1"/>
</dbReference>
<evidence type="ECO:0000256" key="3">
    <source>
        <dbReference type="ARBA" id="ARBA00022679"/>
    </source>
</evidence>
<proteinExistence type="predicted"/>
<dbReference type="AlphaFoldDB" id="A0A7C5UUP9"/>
<dbReference type="GO" id="GO:0031419">
    <property type="term" value="F:cobalamin binding"/>
    <property type="evidence" value="ECO:0007669"/>
    <property type="project" value="InterPro"/>
</dbReference>
<dbReference type="Gene3D" id="3.40.50.280">
    <property type="entry name" value="Cobalamin-binding domain"/>
    <property type="match status" value="1"/>
</dbReference>
<dbReference type="PROSITE" id="PS51918">
    <property type="entry name" value="RADICAL_SAM"/>
    <property type="match status" value="1"/>
</dbReference>
<dbReference type="InterPro" id="IPR036724">
    <property type="entry name" value="Cobalamin-bd_sf"/>
</dbReference>
<dbReference type="PANTHER" id="PTHR43409:SF7">
    <property type="entry name" value="BLL1977 PROTEIN"/>
    <property type="match status" value="1"/>
</dbReference>
<accession>A0A7C5UUP9</accession>
<dbReference type="CDD" id="cd01335">
    <property type="entry name" value="Radical_SAM"/>
    <property type="match status" value="1"/>
</dbReference>
<dbReference type="InterPro" id="IPR006638">
    <property type="entry name" value="Elp3/MiaA/NifB-like_rSAM"/>
</dbReference>
<organism evidence="10">
    <name type="scientific">Ignisphaera aggregans</name>
    <dbReference type="NCBI Taxonomy" id="334771"/>
    <lineage>
        <taxon>Archaea</taxon>
        <taxon>Thermoproteota</taxon>
        <taxon>Thermoprotei</taxon>
        <taxon>Desulfurococcales</taxon>
        <taxon>Desulfurococcaceae</taxon>
        <taxon>Ignisphaera</taxon>
    </lineage>
</organism>
<keyword evidence="3" id="KW-0808">Transferase</keyword>
<dbReference type="SUPFAM" id="SSF102114">
    <property type="entry name" value="Radical SAM enzymes"/>
    <property type="match status" value="1"/>
</dbReference>
<feature type="domain" description="B12-binding" evidence="8">
    <location>
        <begin position="1"/>
        <end position="143"/>
    </location>
</feature>
<evidence type="ECO:0000259" key="9">
    <source>
        <dbReference type="PROSITE" id="PS51918"/>
    </source>
</evidence>
<dbReference type="SUPFAM" id="SSF52242">
    <property type="entry name" value="Cobalamin (vitamin B12)-binding domain"/>
    <property type="match status" value="1"/>
</dbReference>
<keyword evidence="5" id="KW-0479">Metal-binding</keyword>
<dbReference type="Pfam" id="PF02310">
    <property type="entry name" value="B12-binding"/>
    <property type="match status" value="1"/>
</dbReference>
<dbReference type="Pfam" id="PF04055">
    <property type="entry name" value="Radical_SAM"/>
    <property type="match status" value="1"/>
</dbReference>
<dbReference type="PROSITE" id="PS51332">
    <property type="entry name" value="B12_BINDING"/>
    <property type="match status" value="1"/>
</dbReference>
<evidence type="ECO:0000256" key="6">
    <source>
        <dbReference type="ARBA" id="ARBA00023004"/>
    </source>
</evidence>
<dbReference type="InterPro" id="IPR006158">
    <property type="entry name" value="Cobalamin-bd"/>
</dbReference>
<dbReference type="InterPro" id="IPR023404">
    <property type="entry name" value="rSAM_horseshoe"/>
</dbReference>